<reference evidence="11" key="1">
    <citation type="submission" date="2017-09" db="EMBL/GenBank/DDBJ databases">
        <title>Depth-based differentiation of microbial function through sediment-hosted aquifers and enrichment of novel symbionts in the deep terrestrial subsurface.</title>
        <authorList>
            <person name="Probst A.J."/>
            <person name="Ladd B."/>
            <person name="Jarett J.K."/>
            <person name="Geller-Mcgrath D.E."/>
            <person name="Sieber C.M.K."/>
            <person name="Emerson J.B."/>
            <person name="Anantharaman K."/>
            <person name="Thomas B.C."/>
            <person name="Malmstrom R."/>
            <person name="Stieglmeier M."/>
            <person name="Klingl A."/>
            <person name="Woyke T."/>
            <person name="Ryan C.M."/>
            <person name="Banfield J.F."/>
        </authorList>
    </citation>
    <scope>NUCLEOTIDE SEQUENCE [LARGE SCALE GENOMIC DNA]</scope>
</reference>
<sequence length="141" mass="14993">MITDIKWSDTANSSSASPFYASSPAAGFPAPGDDLVKKMLNVNDLLVKHPATTFFVRVEGDSMEGAGIFSGDILVVDRSENAISGKIVIAAVNGELVVKRLAKVEGQLLLMSENEAYAPIVIGEAEECFVWGVVTGSVRQF</sequence>
<dbReference type="GO" id="GO:0003677">
    <property type="term" value="F:DNA binding"/>
    <property type="evidence" value="ECO:0007669"/>
    <property type="project" value="InterPro"/>
</dbReference>
<dbReference type="NCBIfam" id="NF007621">
    <property type="entry name" value="PRK10276.1"/>
    <property type="match status" value="1"/>
</dbReference>
<evidence type="ECO:0000259" key="9">
    <source>
        <dbReference type="Pfam" id="PF00717"/>
    </source>
</evidence>
<dbReference type="GO" id="GO:0006355">
    <property type="term" value="P:regulation of DNA-templated transcription"/>
    <property type="evidence" value="ECO:0007669"/>
    <property type="project" value="InterPro"/>
</dbReference>
<keyword evidence="6" id="KW-0742">SOS response</keyword>
<dbReference type="PANTHER" id="PTHR33516:SF2">
    <property type="entry name" value="LEXA REPRESSOR-RELATED"/>
    <property type="match status" value="1"/>
</dbReference>
<comment type="similarity">
    <text evidence="1 7">Belongs to the peptidase S24 family.</text>
</comment>
<accession>A0A2M7INV3</accession>
<comment type="caution">
    <text evidence="10">The sequence shown here is derived from an EMBL/GenBank/DDBJ whole genome shotgun (WGS) entry which is preliminary data.</text>
</comment>
<evidence type="ECO:0000313" key="10">
    <source>
        <dbReference type="EMBL" id="PIW96987.1"/>
    </source>
</evidence>
<dbReference type="PANTHER" id="PTHR33516">
    <property type="entry name" value="LEXA REPRESSOR"/>
    <property type="match status" value="1"/>
</dbReference>
<dbReference type="GO" id="GO:0009432">
    <property type="term" value="P:SOS response"/>
    <property type="evidence" value="ECO:0007669"/>
    <property type="project" value="UniProtKB-KW"/>
</dbReference>
<evidence type="ECO:0000256" key="6">
    <source>
        <dbReference type="ARBA" id="ARBA00023236"/>
    </source>
</evidence>
<gene>
    <name evidence="10" type="ORF">COZ82_02030</name>
</gene>
<keyword evidence="2" id="KW-0227">DNA damage</keyword>
<evidence type="ECO:0000256" key="2">
    <source>
        <dbReference type="ARBA" id="ARBA00022763"/>
    </source>
</evidence>
<dbReference type="AlphaFoldDB" id="A0A2M7INV3"/>
<dbReference type="InterPro" id="IPR015927">
    <property type="entry name" value="Peptidase_S24_S26A/B/C"/>
</dbReference>
<evidence type="ECO:0000256" key="1">
    <source>
        <dbReference type="ARBA" id="ARBA00007484"/>
    </source>
</evidence>
<feature type="domain" description="Peptidase S24/S26A/S26B/S26C" evidence="9">
    <location>
        <begin position="18"/>
        <end position="134"/>
    </location>
</feature>
<dbReference type="EMBL" id="PFHR01000112">
    <property type="protein sequence ID" value="PIW96987.1"/>
    <property type="molecule type" value="Genomic_DNA"/>
</dbReference>
<proteinExistence type="inferred from homology"/>
<keyword evidence="3 7" id="KW-0378">Hydrolase</keyword>
<keyword evidence="5" id="KW-0234">DNA repair</keyword>
<protein>
    <recommendedName>
        <fullName evidence="9">Peptidase S24/S26A/S26B/S26C domain-containing protein</fullName>
    </recommendedName>
</protein>
<feature type="compositionally biased region" description="Low complexity" evidence="8">
    <location>
        <begin position="11"/>
        <end position="20"/>
    </location>
</feature>
<feature type="region of interest" description="Disordered" evidence="8">
    <location>
        <begin position="1"/>
        <end position="20"/>
    </location>
</feature>
<dbReference type="Gene3D" id="2.10.109.10">
    <property type="entry name" value="Umud Fragment, subunit A"/>
    <property type="match status" value="1"/>
</dbReference>
<evidence type="ECO:0000256" key="5">
    <source>
        <dbReference type="ARBA" id="ARBA00023204"/>
    </source>
</evidence>
<dbReference type="GO" id="GO:0016787">
    <property type="term" value="F:hydrolase activity"/>
    <property type="evidence" value="ECO:0007669"/>
    <property type="project" value="UniProtKB-KW"/>
</dbReference>
<keyword evidence="4 7" id="KW-0068">Autocatalytic cleavage</keyword>
<dbReference type="Proteomes" id="UP000230837">
    <property type="component" value="Unassembled WGS sequence"/>
</dbReference>
<organism evidence="10 11">
    <name type="scientific">Candidatus Kaiserbacteria bacterium CG_4_8_14_3_um_filter_38_9</name>
    <dbReference type="NCBI Taxonomy" id="1974599"/>
    <lineage>
        <taxon>Bacteria</taxon>
        <taxon>Candidatus Kaiseribacteriota</taxon>
    </lineage>
</organism>
<dbReference type="InterPro" id="IPR050077">
    <property type="entry name" value="LexA_repressor"/>
</dbReference>
<dbReference type="GO" id="GO:0006281">
    <property type="term" value="P:DNA repair"/>
    <property type="evidence" value="ECO:0007669"/>
    <property type="project" value="UniProtKB-KW"/>
</dbReference>
<dbReference type="SUPFAM" id="SSF51306">
    <property type="entry name" value="LexA/Signal peptidase"/>
    <property type="match status" value="1"/>
</dbReference>
<dbReference type="InterPro" id="IPR036286">
    <property type="entry name" value="LexA/Signal_pep-like_sf"/>
</dbReference>
<dbReference type="CDD" id="cd06529">
    <property type="entry name" value="S24_LexA-like"/>
    <property type="match status" value="1"/>
</dbReference>
<name>A0A2M7INV3_9BACT</name>
<evidence type="ECO:0000256" key="7">
    <source>
        <dbReference type="RuleBase" id="RU003991"/>
    </source>
</evidence>
<evidence type="ECO:0000313" key="11">
    <source>
        <dbReference type="Proteomes" id="UP000230837"/>
    </source>
</evidence>
<evidence type="ECO:0000256" key="4">
    <source>
        <dbReference type="ARBA" id="ARBA00022813"/>
    </source>
</evidence>
<dbReference type="InterPro" id="IPR006197">
    <property type="entry name" value="Peptidase_S24_LexA"/>
</dbReference>
<evidence type="ECO:0000256" key="8">
    <source>
        <dbReference type="SAM" id="MobiDB-lite"/>
    </source>
</evidence>
<dbReference type="InterPro" id="IPR039418">
    <property type="entry name" value="LexA-like"/>
</dbReference>
<evidence type="ECO:0000256" key="3">
    <source>
        <dbReference type="ARBA" id="ARBA00022801"/>
    </source>
</evidence>
<dbReference type="Pfam" id="PF00717">
    <property type="entry name" value="Peptidase_S24"/>
    <property type="match status" value="1"/>
</dbReference>
<dbReference type="PRINTS" id="PR00726">
    <property type="entry name" value="LEXASERPTASE"/>
</dbReference>